<sequence>MAESNECEIIETTQSNFVQNQSVDRLKLLYPMVNEEETPLPRSWSPKDKYNYIGLSQNNLRVHYKGYGKTHKDAASVRTTHSIPAACGLYYFEVKIVSKGRDGYMGIGLSAHGVNVNRLPGWDKNSYGYHGDDGHSFCSSGTGQPYGPTFTTGDVIGCGVNLVDNTAFYTKNGHHLGIAFTDLPPNLYPTVGLQTPGEVVDANFGQAPFVFDISDMISELRIRTRLQIVNFPAPDYEQGKWQDILHKMVSTYLVHHGYCATAESFAHSTGQIFQEDLHSIKNRQNAFSHLPADDEYSHALTFNTPTRKLVRPTRAVYGAANVPAVWERRLKEILQGIKNVENFFDDIIAWSKTFEELLIVFDTCLIRLLENSVCLNRCKCAFATNSVEFLGHKLDIQGIHKSDSHFKAIRGAPKPSTPQELKLFIGKVTYYNSFIPNLATKARPLRDMLFTSSFQWSPTADKAYKELKNILISP</sequence>
<dbReference type="Proteomes" id="UP000002358">
    <property type="component" value="Unassembled WGS sequence"/>
</dbReference>
<reference evidence="3" key="1">
    <citation type="submission" date="2021-01" db="UniProtKB">
        <authorList>
            <consortium name="EnsemblMetazoa"/>
        </authorList>
    </citation>
    <scope>IDENTIFICATION</scope>
</reference>
<evidence type="ECO:0000313" key="4">
    <source>
        <dbReference type="Proteomes" id="UP000002358"/>
    </source>
</evidence>
<feature type="domain" description="B30.2/SPRY" evidence="2">
    <location>
        <begin position="22"/>
        <end position="209"/>
    </location>
</feature>
<dbReference type="Pfam" id="PF00622">
    <property type="entry name" value="SPRY"/>
    <property type="match status" value="1"/>
</dbReference>
<dbReference type="SMART" id="SM00449">
    <property type="entry name" value="SPRY"/>
    <property type="match status" value="1"/>
</dbReference>
<dbReference type="InterPro" id="IPR043136">
    <property type="entry name" value="B30.2/SPRY_sf"/>
</dbReference>
<dbReference type="Gene3D" id="2.60.120.920">
    <property type="match status" value="1"/>
</dbReference>
<dbReference type="CTD" id="36102"/>
<name>A0A7M7Q3W3_NASVI</name>
<dbReference type="InterPro" id="IPR050618">
    <property type="entry name" value="Ubq-SigPath_Reg"/>
</dbReference>
<dbReference type="SUPFAM" id="SSF56672">
    <property type="entry name" value="DNA/RNA polymerases"/>
    <property type="match status" value="1"/>
</dbReference>
<dbReference type="SMART" id="SM00667">
    <property type="entry name" value="LisH"/>
    <property type="match status" value="1"/>
</dbReference>
<evidence type="ECO:0000256" key="1">
    <source>
        <dbReference type="ARBA" id="ARBA00006535"/>
    </source>
</evidence>
<dbReference type="PROSITE" id="PS50188">
    <property type="entry name" value="B302_SPRY"/>
    <property type="match status" value="1"/>
</dbReference>
<protein>
    <recommendedName>
        <fullName evidence="2">B30.2/SPRY domain-containing protein</fullName>
    </recommendedName>
</protein>
<dbReference type="EnsemblMetazoa" id="XM_031923996">
    <property type="protein sequence ID" value="XP_031779856"/>
    <property type="gene ID" value="LOC100116705"/>
</dbReference>
<dbReference type="PROSITE" id="PS50896">
    <property type="entry name" value="LISH"/>
    <property type="match status" value="1"/>
</dbReference>
<dbReference type="InterPro" id="IPR035782">
    <property type="entry name" value="SPRY_RanBP9/10"/>
</dbReference>
<dbReference type="InterPro" id="IPR006594">
    <property type="entry name" value="LisH"/>
</dbReference>
<dbReference type="InterPro" id="IPR043502">
    <property type="entry name" value="DNA/RNA_pol_sf"/>
</dbReference>
<accession>A0A7M7Q3W3</accession>
<evidence type="ECO:0000313" key="3">
    <source>
        <dbReference type="EnsemblMetazoa" id="XP_031779856"/>
    </source>
</evidence>
<dbReference type="PANTHER" id="PTHR12864">
    <property type="entry name" value="RAN BINDING PROTEIN 9-RELATED"/>
    <property type="match status" value="1"/>
</dbReference>
<dbReference type="InterPro" id="IPR013320">
    <property type="entry name" value="ConA-like_dom_sf"/>
</dbReference>
<keyword evidence="4" id="KW-1185">Reference proteome</keyword>
<dbReference type="InterPro" id="IPR003877">
    <property type="entry name" value="SPRY_dom"/>
</dbReference>
<dbReference type="GeneID" id="100116705"/>
<comment type="similarity">
    <text evidence="1">Belongs to the RANBP9/10 family.</text>
</comment>
<dbReference type="RefSeq" id="XP_031779856.1">
    <property type="nucleotide sequence ID" value="XM_031923996.2"/>
</dbReference>
<organism evidence="3 4">
    <name type="scientific">Nasonia vitripennis</name>
    <name type="common">Parasitic wasp</name>
    <dbReference type="NCBI Taxonomy" id="7425"/>
    <lineage>
        <taxon>Eukaryota</taxon>
        <taxon>Metazoa</taxon>
        <taxon>Ecdysozoa</taxon>
        <taxon>Arthropoda</taxon>
        <taxon>Hexapoda</taxon>
        <taxon>Insecta</taxon>
        <taxon>Pterygota</taxon>
        <taxon>Neoptera</taxon>
        <taxon>Endopterygota</taxon>
        <taxon>Hymenoptera</taxon>
        <taxon>Apocrita</taxon>
        <taxon>Proctotrupomorpha</taxon>
        <taxon>Chalcidoidea</taxon>
        <taxon>Pteromalidae</taxon>
        <taxon>Pteromalinae</taxon>
        <taxon>Nasonia</taxon>
    </lineage>
</organism>
<dbReference type="CDD" id="cd12909">
    <property type="entry name" value="SPRY_RanBP9_10"/>
    <property type="match status" value="1"/>
</dbReference>
<dbReference type="SMR" id="A0A7M7Q3W3"/>
<dbReference type="SUPFAM" id="SSF49899">
    <property type="entry name" value="Concanavalin A-like lectins/glucanases"/>
    <property type="match status" value="1"/>
</dbReference>
<dbReference type="InterPro" id="IPR043128">
    <property type="entry name" value="Rev_trsase/Diguanyl_cyclase"/>
</dbReference>
<dbReference type="FunFam" id="2.60.120.920:FF:000011">
    <property type="entry name" value="RAN binding protein 10"/>
    <property type="match status" value="1"/>
</dbReference>
<dbReference type="GO" id="GO:0071897">
    <property type="term" value="P:DNA biosynthetic process"/>
    <property type="evidence" value="ECO:0007669"/>
    <property type="project" value="UniProtKB-ARBA"/>
</dbReference>
<evidence type="ECO:0000259" key="2">
    <source>
        <dbReference type="PROSITE" id="PS50188"/>
    </source>
</evidence>
<proteinExistence type="inferred from homology"/>
<dbReference type="Pfam" id="PF00078">
    <property type="entry name" value="RVT_1"/>
    <property type="match status" value="1"/>
</dbReference>
<dbReference type="Gene3D" id="3.30.70.270">
    <property type="match status" value="2"/>
</dbReference>
<dbReference type="InterPro" id="IPR001870">
    <property type="entry name" value="B30.2/SPRY"/>
</dbReference>
<dbReference type="InterPro" id="IPR000477">
    <property type="entry name" value="RT_dom"/>
</dbReference>
<dbReference type="AlphaFoldDB" id="A0A7M7Q3W3"/>